<accession>A0A183KPC1</accession>
<proteinExistence type="predicted"/>
<name>A0A183KPC1_9TREM</name>
<evidence type="ECO:0000313" key="2">
    <source>
        <dbReference type="EMBL" id="VDP62419.1"/>
    </source>
</evidence>
<keyword evidence="3" id="KW-1185">Reference proteome</keyword>
<reference evidence="4" key="1">
    <citation type="submission" date="2016-06" db="UniProtKB">
        <authorList>
            <consortium name="WormBaseParasite"/>
        </authorList>
    </citation>
    <scope>IDENTIFICATION</scope>
</reference>
<reference evidence="2 3" key="2">
    <citation type="submission" date="2018-11" db="EMBL/GenBank/DDBJ databases">
        <authorList>
            <consortium name="Pathogen Informatics"/>
        </authorList>
    </citation>
    <scope>NUCLEOTIDE SEQUENCE [LARGE SCALE GENOMIC DNA]</scope>
    <source>
        <strain evidence="2">Dakar</strain>
        <strain evidence="3">Dakar, Senegal</strain>
    </source>
</reference>
<dbReference type="AlphaFoldDB" id="A0A183KPC1"/>
<feature type="region of interest" description="Disordered" evidence="1">
    <location>
        <begin position="1"/>
        <end position="32"/>
    </location>
</feature>
<evidence type="ECO:0000256" key="1">
    <source>
        <dbReference type="SAM" id="MobiDB-lite"/>
    </source>
</evidence>
<dbReference type="WBParaSite" id="SCUD_0001690501-mRNA-1">
    <property type="protein sequence ID" value="SCUD_0001690501-mRNA-1"/>
    <property type="gene ID" value="SCUD_0001690501"/>
</dbReference>
<evidence type="ECO:0000313" key="3">
    <source>
        <dbReference type="Proteomes" id="UP000279833"/>
    </source>
</evidence>
<sequence length="152" mass="17210">MRKTKGHITPENGDTHENNEQELDGTRKEGRGQNHLDLLSHTHEQMQIKTASVAAVYASVGLNIHNEKTNVLKYNTENTNPNTLDGQTLEDVECFTYLGSIIDEQGGLDTDVNVSIDRARTTFLQLNTIWNSKQLSVNQYQSHNLQYEHQDS</sequence>
<dbReference type="PANTHER" id="PTHR47027:SF25">
    <property type="entry name" value="REVERSE TRANSCRIPTASE DOMAIN-CONTAINING PROTEIN"/>
    <property type="match status" value="1"/>
</dbReference>
<dbReference type="Proteomes" id="UP000279833">
    <property type="component" value="Unassembled WGS sequence"/>
</dbReference>
<evidence type="ECO:0000313" key="4">
    <source>
        <dbReference type="WBParaSite" id="SCUD_0001690501-mRNA-1"/>
    </source>
</evidence>
<protein>
    <submittedName>
        <fullName evidence="4">Reverse transcriptase domain-containing protein</fullName>
    </submittedName>
</protein>
<dbReference type="EMBL" id="UZAK01039186">
    <property type="protein sequence ID" value="VDP62419.1"/>
    <property type="molecule type" value="Genomic_DNA"/>
</dbReference>
<feature type="compositionally biased region" description="Basic and acidic residues" evidence="1">
    <location>
        <begin position="13"/>
        <end position="32"/>
    </location>
</feature>
<gene>
    <name evidence="2" type="ORF">SCUD_LOCUS16902</name>
</gene>
<organism evidence="4">
    <name type="scientific">Schistosoma curassoni</name>
    <dbReference type="NCBI Taxonomy" id="6186"/>
    <lineage>
        <taxon>Eukaryota</taxon>
        <taxon>Metazoa</taxon>
        <taxon>Spiralia</taxon>
        <taxon>Lophotrochozoa</taxon>
        <taxon>Platyhelminthes</taxon>
        <taxon>Trematoda</taxon>
        <taxon>Digenea</taxon>
        <taxon>Strigeidida</taxon>
        <taxon>Schistosomatoidea</taxon>
        <taxon>Schistosomatidae</taxon>
        <taxon>Schistosoma</taxon>
    </lineage>
</organism>
<dbReference type="PANTHER" id="PTHR47027">
    <property type="entry name" value="REVERSE TRANSCRIPTASE DOMAIN-CONTAINING PROTEIN"/>
    <property type="match status" value="1"/>
</dbReference>